<feature type="compositionally biased region" description="Basic and acidic residues" evidence="3">
    <location>
        <begin position="91"/>
        <end position="108"/>
    </location>
</feature>
<dbReference type="CDD" id="cd07323">
    <property type="entry name" value="LAM"/>
    <property type="match status" value="1"/>
</dbReference>
<comment type="caution">
    <text evidence="5">The sequence shown here is derived from an EMBL/GenBank/DDBJ whole genome shotgun (WGS) entry which is preliminary data.</text>
</comment>
<organism evidence="5 6">
    <name type="scientific">Starmerella bacillaris</name>
    <name type="common">Yeast</name>
    <name type="synonym">Candida zemplinina</name>
    <dbReference type="NCBI Taxonomy" id="1247836"/>
    <lineage>
        <taxon>Eukaryota</taxon>
        <taxon>Fungi</taxon>
        <taxon>Dikarya</taxon>
        <taxon>Ascomycota</taxon>
        <taxon>Saccharomycotina</taxon>
        <taxon>Dipodascomycetes</taxon>
        <taxon>Dipodascales</taxon>
        <taxon>Trichomonascaceae</taxon>
        <taxon>Starmerella</taxon>
    </lineage>
</organism>
<protein>
    <recommendedName>
        <fullName evidence="4">HTH La-type RNA-binding domain-containing protein</fullName>
    </recommendedName>
</protein>
<evidence type="ECO:0000259" key="4">
    <source>
        <dbReference type="PROSITE" id="PS50961"/>
    </source>
</evidence>
<dbReference type="InterPro" id="IPR036388">
    <property type="entry name" value="WH-like_DNA-bd_sf"/>
</dbReference>
<feature type="compositionally biased region" description="Polar residues" evidence="3">
    <location>
        <begin position="210"/>
        <end position="224"/>
    </location>
</feature>
<dbReference type="GO" id="GO:0010494">
    <property type="term" value="C:cytoplasmic stress granule"/>
    <property type="evidence" value="ECO:0007669"/>
    <property type="project" value="TreeGrafter"/>
</dbReference>
<dbReference type="PROSITE" id="PS50961">
    <property type="entry name" value="HTH_LA"/>
    <property type="match status" value="1"/>
</dbReference>
<feature type="compositionally biased region" description="Basic residues" evidence="3">
    <location>
        <begin position="130"/>
        <end position="150"/>
    </location>
</feature>
<feature type="compositionally biased region" description="Low complexity" evidence="3">
    <location>
        <begin position="151"/>
        <end position="182"/>
    </location>
</feature>
<sequence>MSTANANDVNANASSTSVASSTTASDSNANAITPTKPANAKSGTAAAASPAKVKLEPAPVPHDIPWRGSAVGKQVKPVVESVDAQAQKQVSDQKAKESRRSTTGREKWIVFTPEPEQLAAPQTQNNRTRSQNRQKRVTSKRNKNNSHNHNSHSGQGQAQSSGSQGSGSNASSQGSSSGSGAHHNNRGHSRNDEDKEDRRRSYKDYKASRKTNSNSSSHPQQANGHMNPGAVNGAPNPNAQNVQMNHNYQMNGRVMGRYPYAHPSMISPVPVVGYGYPVPPNMASMPMSNYPVVNAPINGRAQMGGVPAMGNPGAQNQDMLFQSLVNQLNYYFSLENLCKDMYLRKHMDSEGFVQISFVASFNRVKTLSSSVELVTSALSNAPNAECVDGKVRTVFQPQNWVLPASERIN</sequence>
<dbReference type="PANTHER" id="PTHR22792:SF132">
    <property type="entry name" value="LA-RELATED PROTEIN 1"/>
    <property type="match status" value="1"/>
</dbReference>
<evidence type="ECO:0000313" key="6">
    <source>
        <dbReference type="Proteomes" id="UP001362899"/>
    </source>
</evidence>
<evidence type="ECO:0000256" key="1">
    <source>
        <dbReference type="ARBA" id="ARBA00022884"/>
    </source>
</evidence>
<dbReference type="SMART" id="SM00715">
    <property type="entry name" value="LA"/>
    <property type="match status" value="1"/>
</dbReference>
<dbReference type="EMBL" id="BTGC01000001">
    <property type="protein sequence ID" value="GMM49176.1"/>
    <property type="molecule type" value="Genomic_DNA"/>
</dbReference>
<feature type="compositionally biased region" description="Low complexity" evidence="3">
    <location>
        <begin position="227"/>
        <end position="243"/>
    </location>
</feature>
<dbReference type="InterPro" id="IPR036390">
    <property type="entry name" value="WH_DNA-bd_sf"/>
</dbReference>
<dbReference type="InterPro" id="IPR045180">
    <property type="entry name" value="La_dom_prot"/>
</dbReference>
<keyword evidence="1 2" id="KW-0694">RNA-binding</keyword>
<gene>
    <name evidence="5" type="ORF">DASB73_001340</name>
</gene>
<dbReference type="GO" id="GO:0003723">
    <property type="term" value="F:RNA binding"/>
    <property type="evidence" value="ECO:0007669"/>
    <property type="project" value="UniProtKB-UniRule"/>
</dbReference>
<dbReference type="Proteomes" id="UP001362899">
    <property type="component" value="Unassembled WGS sequence"/>
</dbReference>
<dbReference type="InterPro" id="IPR006630">
    <property type="entry name" value="La_HTH"/>
</dbReference>
<name>A0AAV5RD42_STABA</name>
<dbReference type="SUPFAM" id="SSF46785">
    <property type="entry name" value="Winged helix' DNA-binding domain"/>
    <property type="match status" value="1"/>
</dbReference>
<reference evidence="5 6" key="1">
    <citation type="journal article" date="2023" name="Elife">
        <title>Identification of key yeast species and microbe-microbe interactions impacting larval growth of Drosophila in the wild.</title>
        <authorList>
            <person name="Mure A."/>
            <person name="Sugiura Y."/>
            <person name="Maeda R."/>
            <person name="Honda K."/>
            <person name="Sakurai N."/>
            <person name="Takahashi Y."/>
            <person name="Watada M."/>
            <person name="Katoh T."/>
            <person name="Gotoh A."/>
            <person name="Gotoh Y."/>
            <person name="Taniguchi I."/>
            <person name="Nakamura K."/>
            <person name="Hayashi T."/>
            <person name="Katayama T."/>
            <person name="Uemura T."/>
            <person name="Hattori Y."/>
        </authorList>
    </citation>
    <scope>NUCLEOTIDE SEQUENCE [LARGE SCALE GENOMIC DNA]</scope>
    <source>
        <strain evidence="5 6">SB-73</strain>
    </source>
</reference>
<dbReference type="AlphaFoldDB" id="A0AAV5RD42"/>
<dbReference type="GO" id="GO:0045727">
    <property type="term" value="P:positive regulation of translation"/>
    <property type="evidence" value="ECO:0007669"/>
    <property type="project" value="TreeGrafter"/>
</dbReference>
<evidence type="ECO:0000313" key="5">
    <source>
        <dbReference type="EMBL" id="GMM49176.1"/>
    </source>
</evidence>
<proteinExistence type="predicted"/>
<dbReference type="Pfam" id="PF05383">
    <property type="entry name" value="La"/>
    <property type="match status" value="1"/>
</dbReference>
<evidence type="ECO:0000256" key="2">
    <source>
        <dbReference type="PROSITE-ProRule" id="PRU00332"/>
    </source>
</evidence>
<feature type="region of interest" description="Disordered" evidence="3">
    <location>
        <begin position="1"/>
        <end position="243"/>
    </location>
</feature>
<feature type="compositionally biased region" description="Low complexity" evidence="3">
    <location>
        <begin position="1"/>
        <end position="52"/>
    </location>
</feature>
<feature type="compositionally biased region" description="Polar residues" evidence="3">
    <location>
        <begin position="120"/>
        <end position="129"/>
    </location>
</feature>
<feature type="compositionally biased region" description="Basic and acidic residues" evidence="3">
    <location>
        <begin position="189"/>
        <end position="207"/>
    </location>
</feature>
<dbReference type="GO" id="GO:0005829">
    <property type="term" value="C:cytosol"/>
    <property type="evidence" value="ECO:0007669"/>
    <property type="project" value="TreeGrafter"/>
</dbReference>
<evidence type="ECO:0000256" key="3">
    <source>
        <dbReference type="SAM" id="MobiDB-lite"/>
    </source>
</evidence>
<dbReference type="Gene3D" id="1.10.10.10">
    <property type="entry name" value="Winged helix-like DNA-binding domain superfamily/Winged helix DNA-binding domain"/>
    <property type="match status" value="1"/>
</dbReference>
<accession>A0AAV5RD42</accession>
<feature type="domain" description="HTH La-type RNA-binding" evidence="4">
    <location>
        <begin position="314"/>
        <end position="403"/>
    </location>
</feature>
<keyword evidence="6" id="KW-1185">Reference proteome</keyword>
<dbReference type="PANTHER" id="PTHR22792">
    <property type="entry name" value="LUPUS LA PROTEIN-RELATED"/>
    <property type="match status" value="1"/>
</dbReference>